<evidence type="ECO:0000313" key="3">
    <source>
        <dbReference type="Proteomes" id="UP000622317"/>
    </source>
</evidence>
<comment type="caution">
    <text evidence="2">The sequence shown here is derived from an EMBL/GenBank/DDBJ whole genome shotgun (WGS) entry which is preliminary data.</text>
</comment>
<sequence>MNSLLQIGVGAFILLVLFSSMRSCSSSSRYGDTYNVSVQQIAGADAASGLDLQAVGSLVKQAKTGEEFERLLNTPSVGVNNLDLDEDGAVDYIKVTEYGSGNVKGFSLTVDLANDQTQEVATIEIEKTADGRTNVQTHGNRNIYGANHYYHSSFGLTDFLLLSWLFNSNRPYYSSPWGYNSYPSYYGRYSPSSYDNYRQRTRNVTSSSTWSSSNTSTVSSTATSPNAGKTADNIKAPLKSPTSSQKSFQARNPSKTVRSGGFGRTSTSTSSPSVKRTTSSSFRSGGK</sequence>
<evidence type="ECO:0000256" key="1">
    <source>
        <dbReference type="SAM" id="MobiDB-lite"/>
    </source>
</evidence>
<gene>
    <name evidence="2" type="ORF">IEN85_15715</name>
</gene>
<dbReference type="AlphaFoldDB" id="A0A927F9G6"/>
<name>A0A927F9G6_9BACT</name>
<dbReference type="EMBL" id="JACYFG010000038">
    <property type="protein sequence ID" value="MBD5780947.1"/>
    <property type="molecule type" value="Genomic_DNA"/>
</dbReference>
<feature type="compositionally biased region" description="Polar residues" evidence="1">
    <location>
        <begin position="240"/>
        <end position="255"/>
    </location>
</feature>
<accession>A0A927F9G6</accession>
<evidence type="ECO:0000313" key="2">
    <source>
        <dbReference type="EMBL" id="MBD5780947.1"/>
    </source>
</evidence>
<protein>
    <submittedName>
        <fullName evidence="2">Uncharacterized protein</fullName>
    </submittedName>
</protein>
<organism evidence="2 3">
    <name type="scientific">Pelagicoccus enzymogenes</name>
    <dbReference type="NCBI Taxonomy" id="2773457"/>
    <lineage>
        <taxon>Bacteria</taxon>
        <taxon>Pseudomonadati</taxon>
        <taxon>Verrucomicrobiota</taxon>
        <taxon>Opitutia</taxon>
        <taxon>Puniceicoccales</taxon>
        <taxon>Pelagicoccaceae</taxon>
        <taxon>Pelagicoccus</taxon>
    </lineage>
</organism>
<proteinExistence type="predicted"/>
<feature type="compositionally biased region" description="Low complexity" evidence="1">
    <location>
        <begin position="256"/>
        <end position="281"/>
    </location>
</feature>
<feature type="region of interest" description="Disordered" evidence="1">
    <location>
        <begin position="204"/>
        <end position="287"/>
    </location>
</feature>
<dbReference type="Proteomes" id="UP000622317">
    <property type="component" value="Unassembled WGS sequence"/>
</dbReference>
<reference evidence="2" key="1">
    <citation type="submission" date="2020-09" db="EMBL/GenBank/DDBJ databases">
        <title>Pelagicoccus enzymogenes sp. nov. with an EPS production, isolated from marine sediment.</title>
        <authorList>
            <person name="Feng X."/>
        </authorList>
    </citation>
    <scope>NUCLEOTIDE SEQUENCE</scope>
    <source>
        <strain evidence="2">NFK12</strain>
    </source>
</reference>
<feature type="compositionally biased region" description="Low complexity" evidence="1">
    <location>
        <begin position="204"/>
        <end position="224"/>
    </location>
</feature>
<keyword evidence="3" id="KW-1185">Reference proteome</keyword>
<dbReference type="RefSeq" id="WP_191618053.1">
    <property type="nucleotide sequence ID" value="NZ_JACYFG010000038.1"/>
</dbReference>